<feature type="transmembrane region" description="Helical" evidence="8">
    <location>
        <begin position="210"/>
        <end position="233"/>
    </location>
</feature>
<feature type="transmembrane region" description="Helical" evidence="8">
    <location>
        <begin position="179"/>
        <end position="198"/>
    </location>
</feature>
<evidence type="ECO:0000313" key="10">
    <source>
        <dbReference type="EMBL" id="OKL61948.1"/>
    </source>
</evidence>
<evidence type="ECO:0000313" key="11">
    <source>
        <dbReference type="Proteomes" id="UP000214365"/>
    </source>
</evidence>
<keyword evidence="5 8" id="KW-1133">Transmembrane helix</keyword>
<evidence type="ECO:0000256" key="5">
    <source>
        <dbReference type="ARBA" id="ARBA00022989"/>
    </source>
</evidence>
<gene>
    <name evidence="10" type="ORF">UA08_02234</name>
</gene>
<dbReference type="PANTHER" id="PTHR48022">
    <property type="entry name" value="PLASTIDIC GLUCOSE TRANSPORTER 4"/>
    <property type="match status" value="1"/>
</dbReference>
<dbReference type="Gene3D" id="1.20.1250.20">
    <property type="entry name" value="MFS general substrate transporter like domains"/>
    <property type="match status" value="1"/>
</dbReference>
<keyword evidence="3 7" id="KW-0813">Transport</keyword>
<feature type="transmembrane region" description="Helical" evidence="8">
    <location>
        <begin position="473"/>
        <end position="493"/>
    </location>
</feature>
<dbReference type="NCBIfam" id="TIGR00879">
    <property type="entry name" value="SP"/>
    <property type="match status" value="1"/>
</dbReference>
<name>A0A225AX91_TALAT</name>
<feature type="transmembrane region" description="Helical" evidence="8">
    <location>
        <begin position="90"/>
        <end position="111"/>
    </location>
</feature>
<dbReference type="PRINTS" id="PR00171">
    <property type="entry name" value="SUGRTRNSPORT"/>
</dbReference>
<sequence length="548" mass="59748">MDKSDVQHVEGIEPDICHPEASWAKYIPGGYSPSRCIKVRGSSMINSILVLAGISIMFFGYDSSCMSQVDTNDDYLRLMGTDSGSARDSAAVGGLVSLWFGGFGIGALLVGALADRVGRLKSLQIGAIWAILGCALMTSAQNFTWMAFARVISGIGCGHLNTIVPIWTSELADSKARGAFVAVEFTLALTGGTIVYWTEYACIKTQSLPFAWRFPLGFQVVFLLFILFATPFYPESPRHLIRTGRVEEAREILLRARIDPVESEIEREITEIVAAIRLEARKPSPSFWKLMTTSDELHTRRRIFLGAGVQIMQKFTGIDFISTYAPEMFALAGYTGNKPAILAGCNFFGYTASLAVSIYLADRVGRRRLMLIGSSSMFVVLIVGGVLSHEVISLADSNPSVASGCGAGVTTVLYLYTFIYGSTWLTTCWVYPTEIFPLATRAKGTALATVAFSLAGGIINEIVPYLIDAVSFWVFILFALLNLVMLVPIYLFYIETAGRHLEDLDYLFANDSPFVWNAERDFAAIKSAEAAADSKAAVVISDEAEKSG</sequence>
<accession>A0A225AX91</accession>
<dbReference type="GeneID" id="31001989"/>
<comment type="similarity">
    <text evidence="2 7">Belongs to the major facilitator superfamily. Sugar transporter (TC 2.A.1.1) family.</text>
</comment>
<feature type="domain" description="Major facilitator superfamily (MFS) profile" evidence="9">
    <location>
        <begin position="48"/>
        <end position="497"/>
    </location>
</feature>
<comment type="subcellular location">
    <subcellularLocation>
        <location evidence="1">Membrane</location>
        <topology evidence="1">Multi-pass membrane protein</topology>
    </subcellularLocation>
</comment>
<dbReference type="InterPro" id="IPR005829">
    <property type="entry name" value="Sugar_transporter_CS"/>
</dbReference>
<dbReference type="RefSeq" id="XP_020122069.1">
    <property type="nucleotide sequence ID" value="XM_020264254.1"/>
</dbReference>
<dbReference type="PANTHER" id="PTHR48022:SF78">
    <property type="entry name" value="MONOSACCHARIDE TRANSPORTER, PUTATIVE (AFU_ORTHOLOGUE AFUA_2G02110)-RELATED"/>
    <property type="match status" value="1"/>
</dbReference>
<feature type="transmembrane region" description="Helical" evidence="8">
    <location>
        <begin position="369"/>
        <end position="392"/>
    </location>
</feature>
<dbReference type="SUPFAM" id="SSF103473">
    <property type="entry name" value="MFS general substrate transporter"/>
    <property type="match status" value="1"/>
</dbReference>
<dbReference type="OrthoDB" id="2544694at2759"/>
<evidence type="ECO:0000256" key="2">
    <source>
        <dbReference type="ARBA" id="ARBA00010992"/>
    </source>
</evidence>
<dbReference type="EMBL" id="LFMY01000003">
    <property type="protein sequence ID" value="OKL61948.1"/>
    <property type="molecule type" value="Genomic_DNA"/>
</dbReference>
<feature type="transmembrane region" description="Helical" evidence="8">
    <location>
        <begin position="44"/>
        <end position="61"/>
    </location>
</feature>
<keyword evidence="6 8" id="KW-0472">Membrane</keyword>
<proteinExistence type="inferred from homology"/>
<evidence type="ECO:0000256" key="6">
    <source>
        <dbReference type="ARBA" id="ARBA00023136"/>
    </source>
</evidence>
<dbReference type="PROSITE" id="PS00216">
    <property type="entry name" value="SUGAR_TRANSPORT_1"/>
    <property type="match status" value="1"/>
</dbReference>
<dbReference type="Proteomes" id="UP000214365">
    <property type="component" value="Unassembled WGS sequence"/>
</dbReference>
<keyword evidence="11" id="KW-1185">Reference proteome</keyword>
<dbReference type="InterPro" id="IPR005828">
    <property type="entry name" value="MFS_sugar_transport-like"/>
</dbReference>
<dbReference type="AlphaFoldDB" id="A0A225AX91"/>
<dbReference type="PROSITE" id="PS50850">
    <property type="entry name" value="MFS"/>
    <property type="match status" value="1"/>
</dbReference>
<protein>
    <recommendedName>
        <fullName evidence="9">Major facilitator superfamily (MFS) profile domain-containing protein</fullName>
    </recommendedName>
</protein>
<evidence type="ECO:0000256" key="4">
    <source>
        <dbReference type="ARBA" id="ARBA00022692"/>
    </source>
</evidence>
<keyword evidence="4 8" id="KW-0812">Transmembrane</keyword>
<evidence type="ECO:0000256" key="7">
    <source>
        <dbReference type="RuleBase" id="RU003346"/>
    </source>
</evidence>
<dbReference type="GO" id="GO:0016020">
    <property type="term" value="C:membrane"/>
    <property type="evidence" value="ECO:0007669"/>
    <property type="project" value="UniProtKB-SubCell"/>
</dbReference>
<dbReference type="GO" id="GO:0005351">
    <property type="term" value="F:carbohydrate:proton symporter activity"/>
    <property type="evidence" value="ECO:0007669"/>
    <property type="project" value="TreeGrafter"/>
</dbReference>
<evidence type="ECO:0000256" key="1">
    <source>
        <dbReference type="ARBA" id="ARBA00004141"/>
    </source>
</evidence>
<dbReference type="InterPro" id="IPR050360">
    <property type="entry name" value="MFS_Sugar_Transporters"/>
</dbReference>
<evidence type="ECO:0000256" key="8">
    <source>
        <dbReference type="SAM" id="Phobius"/>
    </source>
</evidence>
<feature type="transmembrane region" description="Helical" evidence="8">
    <location>
        <begin position="412"/>
        <end position="432"/>
    </location>
</feature>
<dbReference type="InterPro" id="IPR020846">
    <property type="entry name" value="MFS_dom"/>
</dbReference>
<feature type="transmembrane region" description="Helical" evidence="8">
    <location>
        <begin position="341"/>
        <end position="362"/>
    </location>
</feature>
<evidence type="ECO:0000256" key="3">
    <source>
        <dbReference type="ARBA" id="ARBA00022448"/>
    </source>
</evidence>
<reference evidence="10 11" key="1">
    <citation type="submission" date="2015-06" db="EMBL/GenBank/DDBJ databases">
        <title>Talaromyces atroroseus IBT 11181 draft genome.</title>
        <authorList>
            <person name="Rasmussen K.B."/>
            <person name="Rasmussen S."/>
            <person name="Petersen B."/>
            <person name="Sicheritz-Ponten T."/>
            <person name="Mortensen U.H."/>
            <person name="Thrane U."/>
        </authorList>
    </citation>
    <scope>NUCLEOTIDE SEQUENCE [LARGE SCALE GENOMIC DNA]</scope>
    <source>
        <strain evidence="10 11">IBT 11181</strain>
    </source>
</reference>
<comment type="caution">
    <text evidence="10">The sequence shown here is derived from an EMBL/GenBank/DDBJ whole genome shotgun (WGS) entry which is preliminary data.</text>
</comment>
<evidence type="ECO:0000259" key="9">
    <source>
        <dbReference type="PROSITE" id="PS50850"/>
    </source>
</evidence>
<dbReference type="InterPro" id="IPR003663">
    <property type="entry name" value="Sugar/inositol_transpt"/>
</dbReference>
<dbReference type="InterPro" id="IPR036259">
    <property type="entry name" value="MFS_trans_sf"/>
</dbReference>
<organism evidence="10 11">
    <name type="scientific">Talaromyces atroroseus</name>
    <dbReference type="NCBI Taxonomy" id="1441469"/>
    <lineage>
        <taxon>Eukaryota</taxon>
        <taxon>Fungi</taxon>
        <taxon>Dikarya</taxon>
        <taxon>Ascomycota</taxon>
        <taxon>Pezizomycotina</taxon>
        <taxon>Eurotiomycetes</taxon>
        <taxon>Eurotiomycetidae</taxon>
        <taxon>Eurotiales</taxon>
        <taxon>Trichocomaceae</taxon>
        <taxon>Talaromyces</taxon>
        <taxon>Talaromyces sect. Trachyspermi</taxon>
    </lineage>
</organism>
<feature type="transmembrane region" description="Helical" evidence="8">
    <location>
        <begin position="123"/>
        <end position="141"/>
    </location>
</feature>
<dbReference type="Pfam" id="PF00083">
    <property type="entry name" value="Sugar_tr"/>
    <property type="match status" value="1"/>
</dbReference>
<feature type="transmembrane region" description="Helical" evidence="8">
    <location>
        <begin position="444"/>
        <end position="467"/>
    </location>
</feature>